<comment type="caution">
    <text evidence="2">The sequence shown here is derived from an EMBL/GenBank/DDBJ whole genome shotgun (WGS) entry which is preliminary data.</text>
</comment>
<accession>A0ABR4DB78</accession>
<gene>
    <name evidence="2" type="ORF">VTJ83DRAFT_4884</name>
</gene>
<feature type="region of interest" description="Disordered" evidence="1">
    <location>
        <begin position="29"/>
        <end position="50"/>
    </location>
</feature>
<dbReference type="Proteomes" id="UP001600064">
    <property type="component" value="Unassembled WGS sequence"/>
</dbReference>
<feature type="region of interest" description="Disordered" evidence="1">
    <location>
        <begin position="247"/>
        <end position="290"/>
    </location>
</feature>
<sequence length="334" mass="35894">MKSTTMPTHSPDYSDDDMDFDEEYFTSTYRPLSNLPTPPPSSRQSQADLSPRSLLEDGGLLDSAFLGPAIHLANLIPPAASLTTPSVPLVHELLVRADLPMDVIALAVCILDSLGSKFALNWRLLCPLAQRDPVTSSPTSKRHSMQAIPTTPQQLHIDLVRPEVIVLGALMIAFKFLVDCQEPTRYYRTAWGKDMWTSDQINVTERCIMENLGYRILPLWDPVLIADARGDMERAARHATVSLASASASASASHPRNGDVHKRAVSSATESLSRHALPLSPAETPVLETSPAGSRAGFVVATAGADGTFGGLDAVDKLSLPPHTTNTTLAPVAG</sequence>
<dbReference type="EMBL" id="JAZGUE010000004">
    <property type="protein sequence ID" value="KAL2267607.1"/>
    <property type="molecule type" value="Genomic_DNA"/>
</dbReference>
<evidence type="ECO:0000256" key="1">
    <source>
        <dbReference type="SAM" id="MobiDB-lite"/>
    </source>
</evidence>
<protein>
    <recommendedName>
        <fullName evidence="4">Cyclin N-terminal domain-containing protein</fullName>
    </recommendedName>
</protein>
<dbReference type="RefSeq" id="XP_070866334.1">
    <property type="nucleotide sequence ID" value="XM_071011422.1"/>
</dbReference>
<dbReference type="GeneID" id="98126066"/>
<evidence type="ECO:0000313" key="3">
    <source>
        <dbReference type="Proteomes" id="UP001600064"/>
    </source>
</evidence>
<reference evidence="2 3" key="1">
    <citation type="journal article" date="2024" name="Commun. Biol.">
        <title>Comparative genomic analysis of thermophilic fungi reveals convergent evolutionary adaptations and gene losses.</title>
        <authorList>
            <person name="Steindorff A.S."/>
            <person name="Aguilar-Pontes M.V."/>
            <person name="Robinson A.J."/>
            <person name="Andreopoulos B."/>
            <person name="LaButti K."/>
            <person name="Kuo A."/>
            <person name="Mondo S."/>
            <person name="Riley R."/>
            <person name="Otillar R."/>
            <person name="Haridas S."/>
            <person name="Lipzen A."/>
            <person name="Grimwood J."/>
            <person name="Schmutz J."/>
            <person name="Clum A."/>
            <person name="Reid I.D."/>
            <person name="Moisan M.C."/>
            <person name="Butler G."/>
            <person name="Nguyen T.T.M."/>
            <person name="Dewar K."/>
            <person name="Conant G."/>
            <person name="Drula E."/>
            <person name="Henrissat B."/>
            <person name="Hansel C."/>
            <person name="Singer S."/>
            <person name="Hutchinson M.I."/>
            <person name="de Vries R.P."/>
            <person name="Natvig D.O."/>
            <person name="Powell A.J."/>
            <person name="Tsang A."/>
            <person name="Grigoriev I.V."/>
        </authorList>
    </citation>
    <scope>NUCLEOTIDE SEQUENCE [LARGE SCALE GENOMIC DNA]</scope>
    <source>
        <strain evidence="2 3">ATCC 22073</strain>
    </source>
</reference>
<proteinExistence type="predicted"/>
<evidence type="ECO:0000313" key="2">
    <source>
        <dbReference type="EMBL" id="KAL2267607.1"/>
    </source>
</evidence>
<organism evidence="2 3">
    <name type="scientific">Remersonia thermophila</name>
    <dbReference type="NCBI Taxonomy" id="72144"/>
    <lineage>
        <taxon>Eukaryota</taxon>
        <taxon>Fungi</taxon>
        <taxon>Dikarya</taxon>
        <taxon>Ascomycota</taxon>
        <taxon>Pezizomycotina</taxon>
        <taxon>Sordariomycetes</taxon>
        <taxon>Sordariomycetidae</taxon>
        <taxon>Sordariales</taxon>
        <taxon>Sordariales incertae sedis</taxon>
        <taxon>Remersonia</taxon>
    </lineage>
</organism>
<evidence type="ECO:0008006" key="4">
    <source>
        <dbReference type="Google" id="ProtNLM"/>
    </source>
</evidence>
<keyword evidence="3" id="KW-1185">Reference proteome</keyword>
<name>A0ABR4DB78_9PEZI</name>